<dbReference type="OrthoDB" id="9805576at2"/>
<evidence type="ECO:0000256" key="7">
    <source>
        <dbReference type="RuleBase" id="RU003733"/>
    </source>
</evidence>
<dbReference type="InterPro" id="IPR018485">
    <property type="entry name" value="FGGY_C"/>
</dbReference>
<name>A0A4Q6XPA6_9SPHI</name>
<accession>A0A4Q6XPA6</accession>
<dbReference type="NCBIfam" id="NF003154">
    <property type="entry name" value="PRK04123.1"/>
    <property type="match status" value="1"/>
</dbReference>
<dbReference type="CDD" id="cd07781">
    <property type="entry name" value="ASKHA_NBD_FGGY_L-RBK"/>
    <property type="match status" value="1"/>
</dbReference>
<dbReference type="EC" id="2.7.1.16" evidence="10"/>
<dbReference type="EMBL" id="SGIT01000001">
    <property type="protein sequence ID" value="RZF62053.1"/>
    <property type="molecule type" value="Genomic_DNA"/>
</dbReference>
<dbReference type="Pfam" id="PF02782">
    <property type="entry name" value="FGGY_C"/>
    <property type="match status" value="1"/>
</dbReference>
<dbReference type="InterPro" id="IPR000577">
    <property type="entry name" value="Carb_kinase_FGGY"/>
</dbReference>
<evidence type="ECO:0000256" key="3">
    <source>
        <dbReference type="ARBA" id="ARBA00022777"/>
    </source>
</evidence>
<evidence type="ECO:0000256" key="2">
    <source>
        <dbReference type="ARBA" id="ARBA00022741"/>
    </source>
</evidence>
<keyword evidence="4" id="KW-0067">ATP-binding</keyword>
<dbReference type="InterPro" id="IPR018483">
    <property type="entry name" value="Carb_kinase_FGGY_CS"/>
</dbReference>
<evidence type="ECO:0000259" key="8">
    <source>
        <dbReference type="Pfam" id="PF00370"/>
    </source>
</evidence>
<dbReference type="PROSITE" id="PS00445">
    <property type="entry name" value="FGGY_KINASES_2"/>
    <property type="match status" value="1"/>
</dbReference>
<feature type="domain" description="Carbohydrate kinase FGGY N-terminal" evidence="8">
    <location>
        <begin position="6"/>
        <end position="282"/>
    </location>
</feature>
<proteinExistence type="inferred from homology"/>
<dbReference type="PANTHER" id="PTHR43435">
    <property type="entry name" value="RIBULOKINASE"/>
    <property type="match status" value="1"/>
</dbReference>
<evidence type="ECO:0000256" key="1">
    <source>
        <dbReference type="ARBA" id="ARBA00022679"/>
    </source>
</evidence>
<dbReference type="PANTHER" id="PTHR43435:SF4">
    <property type="entry name" value="FGGY CARBOHYDRATE KINASE DOMAIN-CONTAINING PROTEIN"/>
    <property type="match status" value="1"/>
</dbReference>
<reference evidence="10 11" key="1">
    <citation type="submission" date="2019-02" db="EMBL/GenBank/DDBJ databases">
        <authorList>
            <person name="Li Y."/>
        </authorList>
    </citation>
    <scope>NUCLEOTIDE SEQUENCE [LARGE SCALE GENOMIC DNA]</scope>
    <source>
        <strain evidence="10 11">30C10-4-7</strain>
    </source>
</reference>
<dbReference type="RefSeq" id="WP_130140283.1">
    <property type="nucleotide sequence ID" value="NZ_SGIT01000001.1"/>
</dbReference>
<dbReference type="GO" id="GO:0019569">
    <property type="term" value="P:L-arabinose catabolic process to D-xylulose 5-phosphate"/>
    <property type="evidence" value="ECO:0007669"/>
    <property type="project" value="InterPro"/>
</dbReference>
<evidence type="ECO:0000256" key="4">
    <source>
        <dbReference type="ARBA" id="ARBA00022840"/>
    </source>
</evidence>
<dbReference type="PIRSF" id="PIRSF000538">
    <property type="entry name" value="GlpK"/>
    <property type="match status" value="1"/>
</dbReference>
<dbReference type="GO" id="GO:0005737">
    <property type="term" value="C:cytoplasm"/>
    <property type="evidence" value="ECO:0007669"/>
    <property type="project" value="TreeGrafter"/>
</dbReference>
<keyword evidence="3 7" id="KW-0418">Kinase</keyword>
<evidence type="ECO:0000313" key="10">
    <source>
        <dbReference type="EMBL" id="RZF62053.1"/>
    </source>
</evidence>
<feature type="domain" description="Carbohydrate kinase FGGY C-terminal" evidence="9">
    <location>
        <begin position="293"/>
        <end position="500"/>
    </location>
</feature>
<evidence type="ECO:0000256" key="6">
    <source>
        <dbReference type="ARBA" id="ARBA00023277"/>
    </source>
</evidence>
<evidence type="ECO:0000313" key="11">
    <source>
        <dbReference type="Proteomes" id="UP000292855"/>
    </source>
</evidence>
<gene>
    <name evidence="10" type="ORF">EWE74_04350</name>
</gene>
<keyword evidence="2" id="KW-0547">Nucleotide-binding</keyword>
<comment type="caution">
    <text evidence="10">The sequence shown here is derived from an EMBL/GenBank/DDBJ whole genome shotgun (WGS) entry which is preliminary data.</text>
</comment>
<dbReference type="Proteomes" id="UP000292855">
    <property type="component" value="Unassembled WGS sequence"/>
</dbReference>
<dbReference type="Gene3D" id="3.30.420.40">
    <property type="match status" value="1"/>
</dbReference>
<dbReference type="GO" id="GO:0008741">
    <property type="term" value="F:ribulokinase activity"/>
    <property type="evidence" value="ECO:0007669"/>
    <property type="project" value="UniProtKB-EC"/>
</dbReference>
<evidence type="ECO:0000256" key="5">
    <source>
        <dbReference type="ARBA" id="ARBA00022935"/>
    </source>
</evidence>
<keyword evidence="6" id="KW-0119">Carbohydrate metabolism</keyword>
<dbReference type="Gene3D" id="1.20.58.2240">
    <property type="match status" value="1"/>
</dbReference>
<evidence type="ECO:0000259" key="9">
    <source>
        <dbReference type="Pfam" id="PF02782"/>
    </source>
</evidence>
<dbReference type="GO" id="GO:0019150">
    <property type="term" value="F:D-ribulokinase activity"/>
    <property type="evidence" value="ECO:0007669"/>
    <property type="project" value="TreeGrafter"/>
</dbReference>
<keyword evidence="11" id="KW-1185">Reference proteome</keyword>
<organism evidence="10 11">
    <name type="scientific">Sphingobacterium corticibacterium</name>
    <dbReference type="NCBI Taxonomy" id="2484746"/>
    <lineage>
        <taxon>Bacteria</taxon>
        <taxon>Pseudomonadati</taxon>
        <taxon>Bacteroidota</taxon>
        <taxon>Sphingobacteriia</taxon>
        <taxon>Sphingobacteriales</taxon>
        <taxon>Sphingobacteriaceae</taxon>
        <taxon>Sphingobacterium</taxon>
    </lineage>
</organism>
<dbReference type="AlphaFoldDB" id="A0A4Q6XPA6"/>
<keyword evidence="1 7" id="KW-0808">Transferase</keyword>
<keyword evidence="5" id="KW-0054">Arabinose catabolism</keyword>
<dbReference type="GO" id="GO:0005524">
    <property type="term" value="F:ATP binding"/>
    <property type="evidence" value="ECO:0007669"/>
    <property type="project" value="UniProtKB-KW"/>
</dbReference>
<dbReference type="InterPro" id="IPR018484">
    <property type="entry name" value="FGGY_N"/>
</dbReference>
<dbReference type="InterPro" id="IPR043129">
    <property type="entry name" value="ATPase_NBD"/>
</dbReference>
<dbReference type="InterPro" id="IPR005929">
    <property type="entry name" value="Ribulokinase"/>
</dbReference>
<protein>
    <submittedName>
        <fullName evidence="10">Ribulokinase</fullName>
        <ecNumber evidence="10">2.7.1.16</ecNumber>
    </submittedName>
</protein>
<dbReference type="SUPFAM" id="SSF53067">
    <property type="entry name" value="Actin-like ATPase domain"/>
    <property type="match status" value="2"/>
</dbReference>
<dbReference type="Pfam" id="PF00370">
    <property type="entry name" value="FGGY_N"/>
    <property type="match status" value="1"/>
</dbReference>
<sequence>MSKNRYVIGVDFGTDSVRTILMDAWEGEMLSSAVCLYERWSKGLYCDAGKSQFRQHPLDYIEGLTTSIKRCLKEVDVEVRKQVGAISMAMTGSTPIAVDVQGTPLALLEAFSDNPNAMFVLWKDHTAIREADEINAISKQEGMDYLKYVGGIYSSEWYWAKLLHMLRADKKIGEVCYTWVEHSDWMPFLLTGGNDARKIKRNACAAGHKALWSAAFGGLPAIDFFTSIDPVLGIYAERYGNKVYTTDKSAGYLCAEWAERLGLSTKVQVGIGAIDAHVGAVGGEIKPYYISKVIGTSTCDMMVVPGDQMEGLFVKGICGQVNDSIIPGMVGLEAGQSAFGDVYSWFKDLLLWPLAKKSFSDADTDRLYRELEAELLRELNDAASKLPLYIDAPFALDWFNGRRTPDADPTRKGLIGGLSLGTTAPDIFRALVESTCFGARAIVERIESEGVKVEGVQAIGGISNKSPFVMQLLADILNRPIHIAATEQVCALGACMFAAVVCNIYATVEEASVNMGSGVKEIVRPRSEYKELFDQRYAQYLHYGQLQQDNKK</sequence>
<comment type="similarity">
    <text evidence="7">Belongs to the FGGY kinase family.</text>
</comment>